<organism evidence="5 6">
    <name type="scientific">Pedobacter metabolipauper</name>
    <dbReference type="NCBI Taxonomy" id="425513"/>
    <lineage>
        <taxon>Bacteria</taxon>
        <taxon>Pseudomonadati</taxon>
        <taxon>Bacteroidota</taxon>
        <taxon>Sphingobacteriia</taxon>
        <taxon>Sphingobacteriales</taxon>
        <taxon>Sphingobacteriaceae</taxon>
        <taxon>Pedobacter</taxon>
    </lineage>
</organism>
<dbReference type="InterPro" id="IPR045313">
    <property type="entry name" value="CBR1-like"/>
</dbReference>
<dbReference type="EMBL" id="SNYC01000005">
    <property type="protein sequence ID" value="TDQ08121.1"/>
    <property type="molecule type" value="Genomic_DNA"/>
</dbReference>
<dbReference type="Proteomes" id="UP000295620">
    <property type="component" value="Unassembled WGS sequence"/>
</dbReference>
<name>A0A4R6SUN0_9SPHI</name>
<evidence type="ECO:0000256" key="3">
    <source>
        <dbReference type="ARBA" id="ARBA00023002"/>
    </source>
</evidence>
<comment type="similarity">
    <text evidence="1 4">Belongs to the short-chain dehydrogenases/reductases (SDR) family.</text>
</comment>
<evidence type="ECO:0000313" key="5">
    <source>
        <dbReference type="EMBL" id="TDQ08121.1"/>
    </source>
</evidence>
<evidence type="ECO:0000313" key="6">
    <source>
        <dbReference type="Proteomes" id="UP000295620"/>
    </source>
</evidence>
<gene>
    <name evidence="5" type="ORF">ATK78_2623</name>
</gene>
<dbReference type="SUPFAM" id="SSF51735">
    <property type="entry name" value="NAD(P)-binding Rossmann-fold domains"/>
    <property type="match status" value="1"/>
</dbReference>
<dbReference type="InterPro" id="IPR002347">
    <property type="entry name" value="SDR_fam"/>
</dbReference>
<dbReference type="AlphaFoldDB" id="A0A4R6SUN0"/>
<dbReference type="Gene3D" id="3.40.50.720">
    <property type="entry name" value="NAD(P)-binding Rossmann-like Domain"/>
    <property type="match status" value="1"/>
</dbReference>
<keyword evidence="2" id="KW-0521">NADP</keyword>
<sequence>MDNLRTALVTGANKGIGLATVEGLAKEGYKVWLGSRDHSRGQAAVEKLRSKGLDVNLLLIDVADDNSVKEAARVLNTQTAYLDILINNAGVALNLKSLPSDEQMDVIRETFETNTFGPIRVTQALLPLLRAAIGARIIMLSSIVGSIGLSSDPDVIYGQVNFMGYSSSKAALNMITAAFAKELGPSGIKVYAVEPGHIRTDLNDNTGSLTAEEGASVPLRYATMNLDVSNGGFFGPEGILPW</sequence>
<protein>
    <submittedName>
        <fullName evidence="5">Short-subunit dehydrogenase</fullName>
    </submittedName>
</protein>
<dbReference type="RefSeq" id="WP_133576526.1">
    <property type="nucleotide sequence ID" value="NZ_SNYC01000005.1"/>
</dbReference>
<dbReference type="InterPro" id="IPR036291">
    <property type="entry name" value="NAD(P)-bd_dom_sf"/>
</dbReference>
<evidence type="ECO:0000256" key="4">
    <source>
        <dbReference type="RuleBase" id="RU000363"/>
    </source>
</evidence>
<reference evidence="5 6" key="1">
    <citation type="submission" date="2019-03" db="EMBL/GenBank/DDBJ databases">
        <title>Genomic Encyclopedia of Archaeal and Bacterial Type Strains, Phase II (KMG-II): from individual species to whole genera.</title>
        <authorList>
            <person name="Goeker M."/>
        </authorList>
    </citation>
    <scope>NUCLEOTIDE SEQUENCE [LARGE SCALE GENOMIC DNA]</scope>
    <source>
        <strain evidence="5 6">DSM 19035</strain>
    </source>
</reference>
<dbReference type="Pfam" id="PF00106">
    <property type="entry name" value="adh_short"/>
    <property type="match status" value="1"/>
</dbReference>
<dbReference type="PANTHER" id="PTHR43490">
    <property type="entry name" value="(+)-NEOMENTHOL DEHYDROGENASE"/>
    <property type="match status" value="1"/>
</dbReference>
<dbReference type="CDD" id="cd05324">
    <property type="entry name" value="carb_red_PTCR-like_SDR_c"/>
    <property type="match status" value="1"/>
</dbReference>
<proteinExistence type="inferred from homology"/>
<evidence type="ECO:0000256" key="1">
    <source>
        <dbReference type="ARBA" id="ARBA00006484"/>
    </source>
</evidence>
<keyword evidence="3" id="KW-0560">Oxidoreductase</keyword>
<dbReference type="OrthoDB" id="5786478at2"/>
<dbReference type="PANTHER" id="PTHR43490:SF99">
    <property type="entry name" value="SHORT-CHAIN DEHYDROGENASE_REDUCTASE"/>
    <property type="match status" value="1"/>
</dbReference>
<dbReference type="PROSITE" id="PS00061">
    <property type="entry name" value="ADH_SHORT"/>
    <property type="match status" value="1"/>
</dbReference>
<dbReference type="PRINTS" id="PR00081">
    <property type="entry name" value="GDHRDH"/>
</dbReference>
<dbReference type="PRINTS" id="PR00080">
    <property type="entry name" value="SDRFAMILY"/>
</dbReference>
<comment type="caution">
    <text evidence="5">The sequence shown here is derived from an EMBL/GenBank/DDBJ whole genome shotgun (WGS) entry which is preliminary data.</text>
</comment>
<accession>A0A4R6SUN0</accession>
<dbReference type="GO" id="GO:0016616">
    <property type="term" value="F:oxidoreductase activity, acting on the CH-OH group of donors, NAD or NADP as acceptor"/>
    <property type="evidence" value="ECO:0007669"/>
    <property type="project" value="InterPro"/>
</dbReference>
<keyword evidence="6" id="KW-1185">Reference proteome</keyword>
<dbReference type="InterPro" id="IPR020904">
    <property type="entry name" value="Sc_DH/Rdtase_CS"/>
</dbReference>
<evidence type="ECO:0000256" key="2">
    <source>
        <dbReference type="ARBA" id="ARBA00022857"/>
    </source>
</evidence>